<evidence type="ECO:0000256" key="4">
    <source>
        <dbReference type="ARBA" id="ARBA00022692"/>
    </source>
</evidence>
<comment type="similarity">
    <text evidence="2">Belongs to the G-protein coupled receptor 3 family.</text>
</comment>
<dbReference type="InterPro" id="IPR000068">
    <property type="entry name" value="GPCR_3_Ca_sens_rcpt-rel"/>
</dbReference>
<evidence type="ECO:0000256" key="12">
    <source>
        <dbReference type="SAM" id="Phobius"/>
    </source>
</evidence>
<feature type="transmembrane region" description="Helical" evidence="12">
    <location>
        <begin position="681"/>
        <end position="705"/>
    </location>
</feature>
<name>A0AAE0RBG6_9TELE</name>
<feature type="transmembrane region" description="Helical" evidence="12">
    <location>
        <begin position="1594"/>
        <end position="1613"/>
    </location>
</feature>
<dbReference type="PRINTS" id="PR01535">
    <property type="entry name" value="VOMERONASL2R"/>
</dbReference>
<dbReference type="Proteomes" id="UP001274896">
    <property type="component" value="Unassembled WGS sequence"/>
</dbReference>
<protein>
    <recommendedName>
        <fullName evidence="13">G-protein coupled receptors family 3 profile domain-containing protein</fullName>
    </recommendedName>
</protein>
<organism evidence="14 15">
    <name type="scientific">Hemibagrus guttatus</name>
    <dbReference type="NCBI Taxonomy" id="175788"/>
    <lineage>
        <taxon>Eukaryota</taxon>
        <taxon>Metazoa</taxon>
        <taxon>Chordata</taxon>
        <taxon>Craniata</taxon>
        <taxon>Vertebrata</taxon>
        <taxon>Euteleostomi</taxon>
        <taxon>Actinopterygii</taxon>
        <taxon>Neopterygii</taxon>
        <taxon>Teleostei</taxon>
        <taxon>Ostariophysi</taxon>
        <taxon>Siluriformes</taxon>
        <taxon>Bagridae</taxon>
        <taxon>Hemibagrus</taxon>
    </lineage>
</organism>
<feature type="transmembrane region" description="Helical" evidence="12">
    <location>
        <begin position="725"/>
        <end position="744"/>
    </location>
</feature>
<comment type="caution">
    <text evidence="14">The sequence shown here is derived from an EMBL/GenBank/DDBJ whole genome shotgun (WGS) entry which is preliminary data.</text>
</comment>
<evidence type="ECO:0000256" key="8">
    <source>
        <dbReference type="ARBA" id="ARBA00023136"/>
    </source>
</evidence>
<keyword evidence="8 12" id="KW-0472">Membrane</keyword>
<keyword evidence="3" id="KW-1003">Cell membrane</keyword>
<feature type="domain" description="G-protein coupled receptors family 3 profile" evidence="13">
    <location>
        <begin position="611"/>
        <end position="875"/>
    </location>
</feature>
<dbReference type="Gene3D" id="2.10.50.30">
    <property type="entry name" value="GPCR, family 3, nine cysteines domain"/>
    <property type="match status" value="2"/>
</dbReference>
<dbReference type="GO" id="GO:0004930">
    <property type="term" value="F:G protein-coupled receptor activity"/>
    <property type="evidence" value="ECO:0007669"/>
    <property type="project" value="UniProtKB-KW"/>
</dbReference>
<keyword evidence="15" id="KW-1185">Reference proteome</keyword>
<feature type="domain" description="G-protein coupled receptors family 3 profile" evidence="13">
    <location>
        <begin position="1480"/>
        <end position="1744"/>
    </location>
</feature>
<dbReference type="FunFam" id="3.40.50.2300:FF:000016">
    <property type="entry name" value="Taste 1 receptor member 2"/>
    <property type="match status" value="2"/>
</dbReference>
<proteinExistence type="inferred from homology"/>
<comment type="subcellular location">
    <subcellularLocation>
        <location evidence="1">Cell membrane</location>
        <topology evidence="1">Multi-pass membrane protein</topology>
    </subcellularLocation>
</comment>
<dbReference type="InterPro" id="IPR038550">
    <property type="entry name" value="GPCR_3_9-Cys_sf"/>
</dbReference>
<evidence type="ECO:0000256" key="7">
    <source>
        <dbReference type="ARBA" id="ARBA00023040"/>
    </source>
</evidence>
<keyword evidence="5" id="KW-0732">Signal</keyword>
<dbReference type="EMBL" id="JAUCMX010000004">
    <property type="protein sequence ID" value="KAK3548751.1"/>
    <property type="molecule type" value="Genomic_DNA"/>
</dbReference>
<keyword evidence="9" id="KW-0675">Receptor</keyword>
<keyword evidence="7" id="KW-0297">G-protein coupled receptor</keyword>
<sequence length="1747" mass="193744">MFCPLPFSMSRARMQLIGVYACVCVPVAFLSTLISSQLLQQQACRLLTGSSHLPVVSREGNITLGGLFSLHDAMMEAQLSFSSQPKSAQCTGFNFRTFRWMQTMIFAIEKINRDNRLLPNITLGYKIYDSCSTPLHALRTAMKLMGGREEESGDVFCQGRVPVVIGDGGSTLSMVVAHFLGVFQLPQVSYFSSCACLSDKKIFPAFLRTMPSDFFQVNALAQLVQHFGWTWVGTVAGDDAYGRGGAQIFIDKVTKLDACIAFYEIIPKNHAPAEMSRIVERINVSGARVVLVFALEQDAKALFTEALKHNLTGIQWLASEAWITAAILTTPEFQSILQGSMGFAIRKAEIPGLQPFLLRLHPSTFPDDPFVLQFWEEMFGCFPLTAVNRTFSNKPYCNGSEILANVKSIYSDVSQLRISYNVYKGVYAIAYALDTMLKCVPEKGPFPGGACPDTRTINPWQLLHYLKKVDFTNEYGEETKFDANGDAVAMYDLINFQLSETGEVQYATVGMFDETKSIKLLIEENLIIWNGNQRKVPVSVCSSSCPPGTRKAIRPSFPVCCFDCVLCAAGEVSNQTDAIECVTCGPEFWSNLKRDACIPKLVEFLSYADTMGMALLAVALLGSCTTLAVGLIFAFKRHTPLVRANNSELSFLILSSLWLCFLCALAFIGQPTSWSCQLRHTAFGIAFCLCLSCILGKTMVVLMAFKATLPGSNAMKWFRPPQLRALIFLCTAVQVGICGAWLGLAPPVPRRLMTRESAHIILLCDMGSTLAFSLVLGYIGLLAAICFLLAFFARKLPDNFNEAKFITFSMLIFCAVWIAFVPAYVSSPGKYTVAVEVFAILASSYGLLLCIFAPKCYIILLRPEKNTKKHLMGKATCCVEVRMLVFHILALLLSLLLPTCTSSESDCQHWQDLDSAVVHKDGQVILAAMFPIHSKGVEQELNFMSTPDKRKCRGLNLRALRWSQALIFFIEEINRNPVLLPNITLGYRIYDTCWTVALSARTALSVVSQPLKRNITGACSSPSIPLVIGDSGSSLSIAVSTLLNLFKVPLISYFASCACLSDKKQYPYFFRTIPSDTYQASAMARLVKHFGWTWVGTFCADDAYGRTGIDMFTAEVINLGACVAFRVIIPKVPTQQQIQDIVQTIKDSTARVFVTFATEEDMQPVVEEVLRQNVTERLWVASEAWVTSTLISNKYPFLSGTMGFAIRRAEIPGLKDFLQSLQPFSEPYNPSAREFWETEFQCSFNTSFLVGSMADQVTYNHTCTGKERIQDTETIYNDVSQLRVTYNLHKAVYAAAHALHNLVMCQTQESSAEKQLCPDIYSLQPWQVIKYLKEVNFTNVFGDVVNFDKFGDPAGSYDIVNWQKKPGGGPMRFVTVGRFDSSLPAEQQLVLYQDAIIWPGGSKEMPVSVCSVSCQPGYRKAPRKGEPICCYDCVPCAEGSISNGVDQPECVLCPEDLWSSPQRDSCVDKQTEFLSYTEGFGMALAATSILGVVATVTVAVIFIRHRDTPLVRANNSELSFLLLISLSLCFLCALTFLGQPSRWACPLRRTAFGLTFALCLSCLLSKTLVVLMAFRATLPGNNAARWFRPPQQRFGVFLCSAIQCAVCVAWLTTNPPYPVKNTWLYRDRIILECHLGSVALFCCVLGYIGCMAAFCFILAFLARKLPDNFNEAKFITFSMLIFCAVWIAYIPAYVSSPGKFTVAVEIFAILASSFGVLLCIFAPKCYIIIFMPEKNTKKYLMSQKGGR</sequence>
<keyword evidence="4 12" id="KW-0812">Transmembrane</keyword>
<gene>
    <name evidence="14" type="ORF">QTP70_020335</name>
</gene>
<keyword evidence="6 12" id="KW-1133">Transmembrane helix</keyword>
<dbReference type="InterPro" id="IPR011500">
    <property type="entry name" value="GPCR_3_9-Cys_dom"/>
</dbReference>
<dbReference type="FunFam" id="2.10.50.30:FF:000002">
    <property type="entry name" value="Vomeronasal 2 receptor, h1"/>
    <property type="match status" value="2"/>
</dbReference>
<feature type="transmembrane region" description="Helical" evidence="12">
    <location>
        <begin position="1518"/>
        <end position="1538"/>
    </location>
</feature>
<dbReference type="PROSITE" id="PS00981">
    <property type="entry name" value="G_PROTEIN_RECEP_F3_3"/>
    <property type="match status" value="2"/>
</dbReference>
<dbReference type="InterPro" id="IPR028082">
    <property type="entry name" value="Peripla_BP_I"/>
</dbReference>
<keyword evidence="11" id="KW-0807">Transducer</keyword>
<feature type="transmembrane region" description="Helical" evidence="12">
    <location>
        <begin position="837"/>
        <end position="860"/>
    </location>
</feature>
<evidence type="ECO:0000256" key="10">
    <source>
        <dbReference type="ARBA" id="ARBA00023180"/>
    </source>
</evidence>
<evidence type="ECO:0000256" key="5">
    <source>
        <dbReference type="ARBA" id="ARBA00022729"/>
    </source>
</evidence>
<dbReference type="InterPro" id="IPR017978">
    <property type="entry name" value="GPCR_3_C"/>
</dbReference>
<evidence type="ECO:0000256" key="3">
    <source>
        <dbReference type="ARBA" id="ARBA00022475"/>
    </source>
</evidence>
<evidence type="ECO:0000259" key="13">
    <source>
        <dbReference type="PROSITE" id="PS50259"/>
    </source>
</evidence>
<dbReference type="CDD" id="cd06364">
    <property type="entry name" value="PBP1_CaSR"/>
    <property type="match status" value="2"/>
</dbReference>
<dbReference type="Pfam" id="PF00003">
    <property type="entry name" value="7tm_3"/>
    <property type="match status" value="2"/>
</dbReference>
<dbReference type="PROSITE" id="PS50259">
    <property type="entry name" value="G_PROTEIN_RECEP_F3_4"/>
    <property type="match status" value="2"/>
</dbReference>
<dbReference type="InterPro" id="IPR000337">
    <property type="entry name" value="GPCR_3"/>
</dbReference>
<evidence type="ECO:0000256" key="6">
    <source>
        <dbReference type="ARBA" id="ARBA00022989"/>
    </source>
</evidence>
<feature type="transmembrane region" description="Helical" evidence="12">
    <location>
        <begin position="805"/>
        <end position="825"/>
    </location>
</feature>
<dbReference type="CDD" id="cd15283">
    <property type="entry name" value="7tmC_V2R_pheromone"/>
    <property type="match status" value="2"/>
</dbReference>
<dbReference type="PRINTS" id="PR00248">
    <property type="entry name" value="GPCRMGR"/>
</dbReference>
<evidence type="ECO:0000313" key="15">
    <source>
        <dbReference type="Proteomes" id="UP001274896"/>
    </source>
</evidence>
<dbReference type="InterPro" id="IPR001828">
    <property type="entry name" value="ANF_lig-bd_rcpt"/>
</dbReference>
<feature type="transmembrane region" description="Helical" evidence="12">
    <location>
        <begin position="1480"/>
        <end position="1503"/>
    </location>
</feature>
<dbReference type="Pfam" id="PF01094">
    <property type="entry name" value="ANF_receptor"/>
    <property type="match status" value="2"/>
</dbReference>
<evidence type="ECO:0000256" key="11">
    <source>
        <dbReference type="ARBA" id="ARBA00023224"/>
    </source>
</evidence>
<dbReference type="SUPFAM" id="SSF53822">
    <property type="entry name" value="Periplasmic binding protein-like I"/>
    <property type="match status" value="2"/>
</dbReference>
<accession>A0AAE0RBG6</accession>
<dbReference type="PANTHER" id="PTHR24061">
    <property type="entry name" value="CALCIUM-SENSING RECEPTOR-RELATED"/>
    <property type="match status" value="1"/>
</dbReference>
<dbReference type="InterPro" id="IPR017979">
    <property type="entry name" value="GPCR_3_CS"/>
</dbReference>
<feature type="transmembrane region" description="Helical" evidence="12">
    <location>
        <begin position="881"/>
        <end position="899"/>
    </location>
</feature>
<dbReference type="GO" id="GO:0005886">
    <property type="term" value="C:plasma membrane"/>
    <property type="evidence" value="ECO:0007669"/>
    <property type="project" value="UniProtKB-SubCell"/>
</dbReference>
<evidence type="ECO:0000256" key="9">
    <source>
        <dbReference type="ARBA" id="ARBA00023170"/>
    </source>
</evidence>
<reference evidence="14" key="1">
    <citation type="submission" date="2023-06" db="EMBL/GenBank/DDBJ databases">
        <title>Male Hemibagrus guttatus genome.</title>
        <authorList>
            <person name="Bian C."/>
        </authorList>
    </citation>
    <scope>NUCLEOTIDE SEQUENCE</scope>
    <source>
        <strain evidence="14">Male_cb2023</strain>
        <tissue evidence="14">Muscle</tissue>
    </source>
</reference>
<dbReference type="Gene3D" id="3.40.50.2300">
    <property type="match status" value="4"/>
</dbReference>
<feature type="transmembrane region" description="Helical" evidence="12">
    <location>
        <begin position="1674"/>
        <end position="1694"/>
    </location>
</feature>
<evidence type="ECO:0000313" key="14">
    <source>
        <dbReference type="EMBL" id="KAK3548751.1"/>
    </source>
</evidence>
<evidence type="ECO:0000256" key="2">
    <source>
        <dbReference type="ARBA" id="ARBA00007242"/>
    </source>
</evidence>
<feature type="transmembrane region" description="Helical" evidence="12">
    <location>
        <begin position="1706"/>
        <end position="1731"/>
    </location>
</feature>
<feature type="transmembrane region" description="Helical" evidence="12">
    <location>
        <begin position="611"/>
        <end position="635"/>
    </location>
</feature>
<evidence type="ECO:0000256" key="1">
    <source>
        <dbReference type="ARBA" id="ARBA00004651"/>
    </source>
</evidence>
<dbReference type="PANTHER" id="PTHR24061:SF528">
    <property type="entry name" value="C-FAMILY ODORANT RECEPTOR OLFCD2-RELATED"/>
    <property type="match status" value="1"/>
</dbReference>
<dbReference type="InterPro" id="IPR004073">
    <property type="entry name" value="GPCR_3_vmron_rcpt_2"/>
</dbReference>
<dbReference type="FunFam" id="3.40.50.2300:FF:000752">
    <property type="entry name" value="Uncharacterized protein"/>
    <property type="match status" value="1"/>
</dbReference>
<feature type="transmembrane region" description="Helical" evidence="12">
    <location>
        <begin position="647"/>
        <end position="669"/>
    </location>
</feature>
<feature type="transmembrane region" description="Helical" evidence="12">
    <location>
        <begin position="1638"/>
        <end position="1662"/>
    </location>
</feature>
<feature type="transmembrane region" description="Helical" evidence="12">
    <location>
        <begin position="1550"/>
        <end position="1574"/>
    </location>
</feature>
<dbReference type="Pfam" id="PF07562">
    <property type="entry name" value="NCD3G"/>
    <property type="match status" value="2"/>
</dbReference>
<feature type="transmembrane region" description="Helical" evidence="12">
    <location>
        <begin position="770"/>
        <end position="793"/>
    </location>
</feature>
<keyword evidence="10" id="KW-0325">Glycoprotein</keyword>